<dbReference type="Proteomes" id="UP000095281">
    <property type="component" value="Unplaced"/>
</dbReference>
<organism evidence="1 2">
    <name type="scientific">Meloidogyne hapla</name>
    <name type="common">Root-knot nematode worm</name>
    <dbReference type="NCBI Taxonomy" id="6305"/>
    <lineage>
        <taxon>Eukaryota</taxon>
        <taxon>Metazoa</taxon>
        <taxon>Ecdysozoa</taxon>
        <taxon>Nematoda</taxon>
        <taxon>Chromadorea</taxon>
        <taxon>Rhabditida</taxon>
        <taxon>Tylenchina</taxon>
        <taxon>Tylenchomorpha</taxon>
        <taxon>Tylenchoidea</taxon>
        <taxon>Meloidogynidae</taxon>
        <taxon>Meloidogyninae</taxon>
        <taxon>Meloidogyne</taxon>
    </lineage>
</organism>
<proteinExistence type="predicted"/>
<evidence type="ECO:0000313" key="1">
    <source>
        <dbReference type="Proteomes" id="UP000095281"/>
    </source>
</evidence>
<name>A0A1I8B5M0_MELHA</name>
<reference evidence="2" key="1">
    <citation type="submission" date="2016-11" db="UniProtKB">
        <authorList>
            <consortium name="WormBaseParasite"/>
        </authorList>
    </citation>
    <scope>IDENTIFICATION</scope>
</reference>
<protein>
    <submittedName>
        <fullName evidence="2">Uncharacterized protein</fullName>
    </submittedName>
</protein>
<keyword evidence="1" id="KW-1185">Reference proteome</keyword>
<accession>A0A1I8B5M0</accession>
<sequence length="212" mass="24399">MIAFLNVGKVKINNVLVMKDIYFNERFNLTLCSSKATNTCDDQVLEMQYLWKDNNIISSTNNMFKLKENKDKIKNFNILNGATFDLNFVMKENIIIVYFYKDGSRIDLELEYESGSKMDDIEINVVKIEKGSITDETIFNKEIIKLPYSKDLGAENHLKSSNILKFEFEFMKMEKNGIGIILLQQAQGTIIKAAKILKTVGEPTSLKEFCLF</sequence>
<evidence type="ECO:0000313" key="2">
    <source>
        <dbReference type="WBParaSite" id="MhA1_Contig1425.frz3.gene8"/>
    </source>
</evidence>
<dbReference type="WBParaSite" id="MhA1_Contig1425.frz3.gene8">
    <property type="protein sequence ID" value="MhA1_Contig1425.frz3.gene8"/>
    <property type="gene ID" value="MhA1_Contig1425.frz3.gene8"/>
</dbReference>
<dbReference type="AlphaFoldDB" id="A0A1I8B5M0"/>